<accession>A0A1A9VTT8</accession>
<keyword evidence="2" id="KW-1185">Reference proteome</keyword>
<protein>
    <submittedName>
        <fullName evidence="1">Uncharacterized protein</fullName>
    </submittedName>
</protein>
<name>A0A1A9VTT8_GLOAU</name>
<dbReference type="AlphaFoldDB" id="A0A1A9VTT8"/>
<evidence type="ECO:0000313" key="1">
    <source>
        <dbReference type="EnsemblMetazoa" id="GAUT047376-PA"/>
    </source>
</evidence>
<dbReference type="EnsemblMetazoa" id="GAUT047376-RA">
    <property type="protein sequence ID" value="GAUT047376-PA"/>
    <property type="gene ID" value="GAUT047376"/>
</dbReference>
<dbReference type="Proteomes" id="UP000078200">
    <property type="component" value="Unassembled WGS sequence"/>
</dbReference>
<proteinExistence type="predicted"/>
<evidence type="ECO:0000313" key="2">
    <source>
        <dbReference type="Proteomes" id="UP000078200"/>
    </source>
</evidence>
<dbReference type="VEuPathDB" id="VectorBase:GAUT047376"/>
<reference evidence="1" key="1">
    <citation type="submission" date="2020-05" db="UniProtKB">
        <authorList>
            <consortium name="EnsemblMetazoa"/>
        </authorList>
    </citation>
    <scope>IDENTIFICATION</scope>
    <source>
        <strain evidence="1">TTRI</strain>
    </source>
</reference>
<sequence>MDPKLNCLSTDRPKYSILKQRNVVFSFLSWYPLKRKLNFLTRQKRHMPRQNSIDSQVTAQGINKGVNKELTVIKSFETESTISCPLLIHLKCVVSRGHESRNQQESLKTLNMSTNMIQGASEIIENRSQASNMKVMK</sequence>
<organism evidence="1 2">
    <name type="scientific">Glossina austeni</name>
    <name type="common">Savannah tsetse fly</name>
    <dbReference type="NCBI Taxonomy" id="7395"/>
    <lineage>
        <taxon>Eukaryota</taxon>
        <taxon>Metazoa</taxon>
        <taxon>Ecdysozoa</taxon>
        <taxon>Arthropoda</taxon>
        <taxon>Hexapoda</taxon>
        <taxon>Insecta</taxon>
        <taxon>Pterygota</taxon>
        <taxon>Neoptera</taxon>
        <taxon>Endopterygota</taxon>
        <taxon>Diptera</taxon>
        <taxon>Brachycera</taxon>
        <taxon>Muscomorpha</taxon>
        <taxon>Hippoboscoidea</taxon>
        <taxon>Glossinidae</taxon>
        <taxon>Glossina</taxon>
    </lineage>
</organism>